<sequence length="414" mass="45719">MDGKCLGCTADVDSSISLLCDGCDRPMHRSCIALPLDAAAACDRSRRMSSHVKILCADCDNNFKLFKSHSGLIEGLFMEKCRGLINEGCETFVAEIKSLRSEINVLKESNIDLIKLLSSNSNSGLLSGTNTALNNNPPNSYASKVNTDTKIIVKPKNTAQSISQTRSDILKKVNIMDEKIAVTKVKPVSSGGLLISCNDAAGGKKFKEIASVNLSETYNIKEVNSFHPKIRIVGFSSDVSENLLLSYMKKQNPDLIQQSSFCKLIRLWPTRSNKNVFQADVEVDIVTYNLLLKSGHVLIGLNPCSVYDAIGIPRCYNCNGYFHSSKQCKKELSCPLCAGKHKVKDCPFSDLDSDTENKKCCINCKIMRNRPENLNLNHAAWEYNLCESYKAALNSFKKNLFADSCSIQVSPHTK</sequence>
<reference evidence="1" key="1">
    <citation type="journal article" date="2023" name="G3 (Bethesda)">
        <title>Whole genome assemblies of Zophobas morio and Tenebrio molitor.</title>
        <authorList>
            <person name="Kaur S."/>
            <person name="Stinson S.A."/>
            <person name="diCenzo G.C."/>
        </authorList>
    </citation>
    <scope>NUCLEOTIDE SEQUENCE</scope>
    <source>
        <strain evidence="1">QUZm001</strain>
    </source>
</reference>
<evidence type="ECO:0000313" key="2">
    <source>
        <dbReference type="Proteomes" id="UP001168821"/>
    </source>
</evidence>
<accession>A0AA38HXW9</accession>
<comment type="caution">
    <text evidence="1">The sequence shown here is derived from an EMBL/GenBank/DDBJ whole genome shotgun (WGS) entry which is preliminary data.</text>
</comment>
<organism evidence="1 2">
    <name type="scientific">Zophobas morio</name>
    <dbReference type="NCBI Taxonomy" id="2755281"/>
    <lineage>
        <taxon>Eukaryota</taxon>
        <taxon>Metazoa</taxon>
        <taxon>Ecdysozoa</taxon>
        <taxon>Arthropoda</taxon>
        <taxon>Hexapoda</taxon>
        <taxon>Insecta</taxon>
        <taxon>Pterygota</taxon>
        <taxon>Neoptera</taxon>
        <taxon>Endopterygota</taxon>
        <taxon>Coleoptera</taxon>
        <taxon>Polyphaga</taxon>
        <taxon>Cucujiformia</taxon>
        <taxon>Tenebrionidae</taxon>
        <taxon>Zophobas</taxon>
    </lineage>
</organism>
<name>A0AA38HXW9_9CUCU</name>
<evidence type="ECO:0000313" key="1">
    <source>
        <dbReference type="EMBL" id="KAJ3644187.1"/>
    </source>
</evidence>
<dbReference type="AlphaFoldDB" id="A0AA38HXW9"/>
<protein>
    <submittedName>
        <fullName evidence="1">Uncharacterized protein</fullName>
    </submittedName>
</protein>
<dbReference type="Proteomes" id="UP001168821">
    <property type="component" value="Unassembled WGS sequence"/>
</dbReference>
<dbReference type="EMBL" id="JALNTZ010000008">
    <property type="protein sequence ID" value="KAJ3644187.1"/>
    <property type="molecule type" value="Genomic_DNA"/>
</dbReference>
<gene>
    <name evidence="1" type="ORF">Zmor_026857</name>
</gene>
<proteinExistence type="predicted"/>
<keyword evidence="2" id="KW-1185">Reference proteome</keyword>